<comment type="pathway">
    <text evidence="3 10">Amino-acid biosynthesis; L-leucine biosynthesis; L-leucine from 3-methyl-2-oxobutanoate: step 2/4.</text>
</comment>
<evidence type="ECO:0000313" key="14">
    <source>
        <dbReference type="Proteomes" id="UP000232149"/>
    </source>
</evidence>
<evidence type="ECO:0000256" key="8">
    <source>
        <dbReference type="ARBA" id="ARBA00023239"/>
    </source>
</evidence>
<dbReference type="UniPathway" id="UPA00048">
    <property type="reaction ID" value="UER00071"/>
</dbReference>
<dbReference type="GO" id="GO:0009316">
    <property type="term" value="C:3-isopropylmalate dehydratase complex"/>
    <property type="evidence" value="ECO:0007669"/>
    <property type="project" value="InterPro"/>
</dbReference>
<dbReference type="EMBL" id="NPDV01000005">
    <property type="protein sequence ID" value="PJZ53912.1"/>
    <property type="molecule type" value="Genomic_DNA"/>
</dbReference>
<feature type="domain" description="Aconitase A/isopropylmalate dehydratase small subunit swivel" evidence="11">
    <location>
        <begin position="6"/>
        <end position="124"/>
    </location>
</feature>
<dbReference type="GO" id="GO:0003861">
    <property type="term" value="F:3-isopropylmalate dehydratase activity"/>
    <property type="evidence" value="ECO:0007669"/>
    <property type="project" value="UniProtKB-UniRule"/>
</dbReference>
<dbReference type="InterPro" id="IPR050075">
    <property type="entry name" value="LeuD"/>
</dbReference>
<comment type="catalytic activity">
    <reaction evidence="1 10">
        <text>(2R,3S)-3-isopropylmalate = (2S)-2-isopropylmalate</text>
        <dbReference type="Rhea" id="RHEA:32287"/>
        <dbReference type="ChEBI" id="CHEBI:1178"/>
        <dbReference type="ChEBI" id="CHEBI:35121"/>
        <dbReference type="EC" id="4.2.1.33"/>
    </reaction>
</comment>
<dbReference type="PANTHER" id="PTHR43345:SF5">
    <property type="entry name" value="3-ISOPROPYLMALATE DEHYDRATASE SMALL SUBUNIT"/>
    <property type="match status" value="1"/>
</dbReference>
<comment type="caution">
    <text evidence="12">The sequence shown here is derived from an EMBL/GenBank/DDBJ whole genome shotgun (WGS) entry which is preliminary data.</text>
</comment>
<evidence type="ECO:0000313" key="15">
    <source>
        <dbReference type="Proteomes" id="UP000232188"/>
    </source>
</evidence>
<dbReference type="Proteomes" id="UP000232188">
    <property type="component" value="Unassembled WGS sequence"/>
</dbReference>
<protein>
    <recommendedName>
        <fullName evidence="10">3-isopropylmalate dehydratase small subunit</fullName>
        <ecNumber evidence="10">4.2.1.33</ecNumber>
    </recommendedName>
    <alternativeName>
        <fullName evidence="10">Alpha-IPM isomerase</fullName>
        <shortName evidence="10">IPMI</shortName>
    </alternativeName>
    <alternativeName>
        <fullName evidence="10">Isopropylmalate isomerase</fullName>
    </alternativeName>
</protein>
<dbReference type="InterPro" id="IPR015928">
    <property type="entry name" value="Aconitase/3IPM_dehydase_swvl"/>
</dbReference>
<dbReference type="NCBIfam" id="NF002458">
    <property type="entry name" value="PRK01641.1"/>
    <property type="match status" value="1"/>
</dbReference>
<dbReference type="Gene3D" id="3.20.19.10">
    <property type="entry name" value="Aconitase, domain 4"/>
    <property type="match status" value="1"/>
</dbReference>
<dbReference type="AlphaFoldDB" id="A0A2M9YQW2"/>
<dbReference type="InterPro" id="IPR000573">
    <property type="entry name" value="AconitaseA/IPMdHydase_ssu_swvl"/>
</dbReference>
<dbReference type="GO" id="GO:0009098">
    <property type="term" value="P:L-leucine biosynthetic process"/>
    <property type="evidence" value="ECO:0007669"/>
    <property type="project" value="UniProtKB-UniRule"/>
</dbReference>
<evidence type="ECO:0000256" key="4">
    <source>
        <dbReference type="ARBA" id="ARBA00009845"/>
    </source>
</evidence>
<proteinExistence type="inferred from homology"/>
<evidence type="ECO:0000256" key="5">
    <source>
        <dbReference type="ARBA" id="ARBA00011271"/>
    </source>
</evidence>
<dbReference type="HAMAP" id="MF_01031">
    <property type="entry name" value="LeuD_type1"/>
    <property type="match status" value="1"/>
</dbReference>
<evidence type="ECO:0000256" key="9">
    <source>
        <dbReference type="ARBA" id="ARBA00023304"/>
    </source>
</evidence>
<evidence type="ECO:0000256" key="3">
    <source>
        <dbReference type="ARBA" id="ARBA00004729"/>
    </source>
</evidence>
<keyword evidence="8 10" id="KW-0456">Lyase</keyword>
<evidence type="ECO:0000256" key="6">
    <source>
        <dbReference type="ARBA" id="ARBA00022430"/>
    </source>
</evidence>
<dbReference type="Proteomes" id="UP000232149">
    <property type="component" value="Unassembled WGS sequence"/>
</dbReference>
<reference evidence="14 15" key="1">
    <citation type="submission" date="2017-07" db="EMBL/GenBank/DDBJ databases">
        <title>Leptospira spp. isolated from tropical soils.</title>
        <authorList>
            <person name="Thibeaux R."/>
            <person name="Iraola G."/>
            <person name="Ferres I."/>
            <person name="Bierque E."/>
            <person name="Girault D."/>
            <person name="Soupe-Gilbert M.-E."/>
            <person name="Picardeau M."/>
            <person name="Goarant C."/>
        </authorList>
    </citation>
    <scope>NUCLEOTIDE SEQUENCE [LARGE SCALE GENOMIC DNA]</scope>
    <source>
        <strain evidence="12 15">FH2-B-C1</strain>
        <strain evidence="13 14">FH2-B-D1</strain>
    </source>
</reference>
<evidence type="ECO:0000313" key="13">
    <source>
        <dbReference type="EMBL" id="PJZ59530.1"/>
    </source>
</evidence>
<keyword evidence="6 10" id="KW-0432">Leucine biosynthesis</keyword>
<evidence type="ECO:0000256" key="1">
    <source>
        <dbReference type="ARBA" id="ARBA00000491"/>
    </source>
</evidence>
<dbReference type="SUPFAM" id="SSF52016">
    <property type="entry name" value="LeuD/IlvD-like"/>
    <property type="match status" value="1"/>
</dbReference>
<dbReference type="CDD" id="cd01577">
    <property type="entry name" value="IPMI_Swivel"/>
    <property type="match status" value="1"/>
</dbReference>
<evidence type="ECO:0000256" key="7">
    <source>
        <dbReference type="ARBA" id="ARBA00022605"/>
    </source>
</evidence>
<dbReference type="EC" id="4.2.1.33" evidence="10"/>
<evidence type="ECO:0000259" key="11">
    <source>
        <dbReference type="Pfam" id="PF00694"/>
    </source>
</evidence>
<comment type="similarity">
    <text evidence="4 10">Belongs to the LeuD family. LeuD type 1 subfamily.</text>
</comment>
<accession>A0A2M9YQW2</accession>
<dbReference type="EMBL" id="NPDU01000121">
    <property type="protein sequence ID" value="PJZ59530.1"/>
    <property type="molecule type" value="Genomic_DNA"/>
</dbReference>
<evidence type="ECO:0000313" key="12">
    <source>
        <dbReference type="EMBL" id="PJZ53912.1"/>
    </source>
</evidence>
<organism evidence="12 15">
    <name type="scientific">Leptospira adleri</name>
    <dbReference type="NCBI Taxonomy" id="2023186"/>
    <lineage>
        <taxon>Bacteria</taxon>
        <taxon>Pseudomonadati</taxon>
        <taxon>Spirochaetota</taxon>
        <taxon>Spirochaetia</taxon>
        <taxon>Leptospirales</taxon>
        <taxon>Leptospiraceae</taxon>
        <taxon>Leptospira</taxon>
    </lineage>
</organism>
<dbReference type="Pfam" id="PF00694">
    <property type="entry name" value="Aconitase_C"/>
    <property type="match status" value="1"/>
</dbReference>
<dbReference type="PANTHER" id="PTHR43345">
    <property type="entry name" value="3-ISOPROPYLMALATE DEHYDRATASE SMALL SUBUNIT 2-RELATED-RELATED"/>
    <property type="match status" value="1"/>
</dbReference>
<evidence type="ECO:0000256" key="10">
    <source>
        <dbReference type="HAMAP-Rule" id="MF_01031"/>
    </source>
</evidence>
<dbReference type="InterPro" id="IPR004431">
    <property type="entry name" value="3-IsopropMal_deHydase_ssu"/>
</dbReference>
<name>A0A2M9YQW2_9LEPT</name>
<dbReference type="NCBIfam" id="TIGR00171">
    <property type="entry name" value="leuD"/>
    <property type="match status" value="1"/>
</dbReference>
<keyword evidence="9 10" id="KW-0100">Branched-chain amino acid biosynthesis</keyword>
<dbReference type="InterPro" id="IPR033940">
    <property type="entry name" value="IPMI_Swivel"/>
</dbReference>
<comment type="subunit">
    <text evidence="5 10">Heterodimer of LeuC and LeuD.</text>
</comment>
<gene>
    <name evidence="10 12" type="primary">leuD</name>
    <name evidence="13" type="ORF">CH376_23245</name>
    <name evidence="12" type="ORF">CH380_07870</name>
</gene>
<comment type="function">
    <text evidence="2 10">Catalyzes the isomerization between 2-isopropylmalate and 3-isopropylmalate, via the formation of 2-isopropylmaleate.</text>
</comment>
<dbReference type="FunFam" id="3.20.19.10:FF:000003">
    <property type="entry name" value="3-isopropylmalate dehydratase small subunit"/>
    <property type="match status" value="1"/>
</dbReference>
<keyword evidence="7 10" id="KW-0028">Amino-acid biosynthesis</keyword>
<evidence type="ECO:0000256" key="2">
    <source>
        <dbReference type="ARBA" id="ARBA00002695"/>
    </source>
</evidence>
<dbReference type="RefSeq" id="WP_100785187.1">
    <property type="nucleotide sequence ID" value="NZ_NPDU01000121.1"/>
</dbReference>
<sequence length="197" mass="22622">MSRSWRQHKGVAVPLYRKDIDTDQILPKQFMKKVERSGFGKHLFHNWRYLDEEGEKENPDFVLNESRYRNASVLIAGENFGCGSSREHAPWSLADFGFHAIVAPSFADIFFGNCAKNGIALIKLSFQEVEEILRYVTDNEGAELGIDLETLVVFAGDKEYHFTLSESLADRIRNGWDDIDLTMKFLSKIEKFESSLF</sequence>
<keyword evidence="14" id="KW-1185">Reference proteome</keyword>